<dbReference type="EMBL" id="CP034463">
    <property type="protein sequence ID" value="AZP22410.1"/>
    <property type="molecule type" value="Genomic_DNA"/>
</dbReference>
<feature type="domain" description="A-factor biosynthesis hotdog" evidence="1">
    <location>
        <begin position="30"/>
        <end position="167"/>
    </location>
</feature>
<dbReference type="RefSeq" id="WP_126276212.1">
    <property type="nucleotide sequence ID" value="NZ_CP034463.1"/>
</dbReference>
<accession>A0A3S9IDI2</accession>
<sequence length="322" mass="34920">MPLPQSALAPDAATAAPTLSYRRTVDRADVHRWAVSEVFLTDYADRSADTYLAAAQLPPAHYYFGDHTGPAADRPDSMLLLECCRQFATCIAHRGLDVARDSAFHVTEWTLALTGDTPLPPHDRPRELDIKAAVTRSQVRSGTVRAARYVMELSLGDTFLGRCDISARYSPAEEAELVRRYHRRSAPPLSDALPAVPPGTPVPPADVARRDPANVALADARHVAGGVSAVVAVPSGHRTHFDHPQDHYTAMILMEAARQAALLAAGTGVRITGYRSRFARFAELDAPVRVAAVRHSCDEVAVRFRQDGIVVSEIAVGIAEEH</sequence>
<dbReference type="Pfam" id="PF03756">
    <property type="entry name" value="AfsA"/>
    <property type="match status" value="2"/>
</dbReference>
<gene>
    <name evidence="2" type="ORF">EJC51_43860</name>
</gene>
<feature type="domain" description="A-factor biosynthesis hotdog" evidence="1">
    <location>
        <begin position="207"/>
        <end position="301"/>
    </location>
</feature>
<proteinExistence type="predicted"/>
<dbReference type="InterPro" id="IPR005509">
    <property type="entry name" value="AfsA_hotdog_dom"/>
</dbReference>
<name>A0A3S9IDI2_9ACTN</name>
<organism evidence="2 3">
    <name type="scientific">Streptomyces aquilus</name>
    <dbReference type="NCBI Taxonomy" id="2548456"/>
    <lineage>
        <taxon>Bacteria</taxon>
        <taxon>Bacillati</taxon>
        <taxon>Actinomycetota</taxon>
        <taxon>Actinomycetes</taxon>
        <taxon>Kitasatosporales</taxon>
        <taxon>Streptomycetaceae</taxon>
        <taxon>Streptomyces</taxon>
    </lineage>
</organism>
<evidence type="ECO:0000313" key="2">
    <source>
        <dbReference type="EMBL" id="AZP22410.1"/>
    </source>
</evidence>
<evidence type="ECO:0000313" key="3">
    <source>
        <dbReference type="Proteomes" id="UP000280197"/>
    </source>
</evidence>
<dbReference type="Proteomes" id="UP000280197">
    <property type="component" value="Chromosome"/>
</dbReference>
<reference evidence="2 3" key="1">
    <citation type="submission" date="2018-12" db="EMBL/GenBank/DDBJ databases">
        <authorList>
            <person name="Li K."/>
        </authorList>
    </citation>
    <scope>NUCLEOTIDE SEQUENCE [LARGE SCALE GENOMIC DNA]</scope>
    <source>
        <strain evidence="3">CR22</strain>
    </source>
</reference>
<keyword evidence="3" id="KW-1185">Reference proteome</keyword>
<dbReference type="AlphaFoldDB" id="A0A3S9IDI2"/>
<protein>
    <recommendedName>
        <fullName evidence="1">A-factor biosynthesis hotdog domain-containing protein</fullName>
    </recommendedName>
</protein>
<dbReference type="KEGG" id="saqu:EJC51_43860"/>
<evidence type="ECO:0000259" key="1">
    <source>
        <dbReference type="Pfam" id="PF03756"/>
    </source>
</evidence>